<keyword evidence="11" id="KW-1185">Reference proteome</keyword>
<name>A0AAV9WIQ5_9PEZI</name>
<dbReference type="PANTHER" id="PTHR28127">
    <property type="entry name" value="RIBOSOME ASSEMBLY PROTEIN 3"/>
    <property type="match status" value="1"/>
</dbReference>
<feature type="compositionally biased region" description="Acidic residues" evidence="8">
    <location>
        <begin position="27"/>
        <end position="36"/>
    </location>
</feature>
<evidence type="ECO:0000259" key="9">
    <source>
        <dbReference type="Pfam" id="PF14615"/>
    </source>
</evidence>
<dbReference type="InterPro" id="IPR051898">
    <property type="entry name" value="Ribosome_Assembly_3"/>
</dbReference>
<keyword evidence="7" id="KW-0687">Ribonucleoprotein</keyword>
<comment type="subcellular location">
    <subcellularLocation>
        <location evidence="2">Nucleus</location>
        <location evidence="2">Nucleolus</location>
    </subcellularLocation>
</comment>
<dbReference type="Pfam" id="PF14615">
    <property type="entry name" value="Rsa3"/>
    <property type="match status" value="1"/>
</dbReference>
<sequence length="163" mass="17722">MERKREGSKLILFFIKNKQVTAPVSESESDNSDSSDAEMANAPSAPSTSSSDSSDEDDSESASASSDSDTEEPSSKPKVQKPAPSTTSTPSIPPQLRSITTSQTEKQFEEYYMKRLTEEFGEDLNSVRQSKDFTDRSLPVLVRALRGGVKGFGEDEMAVVVAQ</sequence>
<comment type="caution">
    <text evidence="10">The sequence shown here is derived from an EMBL/GenBank/DDBJ whole genome shotgun (WGS) entry which is preliminary data.</text>
</comment>
<reference evidence="10 11" key="1">
    <citation type="submission" date="2023-08" db="EMBL/GenBank/DDBJ databases">
        <authorList>
            <person name="Palmer J.M."/>
        </authorList>
    </citation>
    <scope>NUCLEOTIDE SEQUENCE [LARGE SCALE GENOMIC DNA]</scope>
    <source>
        <strain evidence="10 11">TWF481</strain>
    </source>
</reference>
<protein>
    <recommendedName>
        <fullName evidence="4">Ribosome assembly protein 3</fullName>
    </recommendedName>
</protein>
<evidence type="ECO:0000256" key="4">
    <source>
        <dbReference type="ARBA" id="ARBA00015339"/>
    </source>
</evidence>
<dbReference type="Proteomes" id="UP001370758">
    <property type="component" value="Unassembled WGS sequence"/>
</dbReference>
<dbReference type="AlphaFoldDB" id="A0AAV9WIQ5"/>
<dbReference type="InterPro" id="IPR028217">
    <property type="entry name" value="Rsa3_C"/>
</dbReference>
<keyword evidence="5" id="KW-0690">Ribosome biogenesis</keyword>
<evidence type="ECO:0000313" key="11">
    <source>
        <dbReference type="Proteomes" id="UP001370758"/>
    </source>
</evidence>
<gene>
    <name evidence="10" type="ORF">TWF481_004157</name>
</gene>
<evidence type="ECO:0000256" key="8">
    <source>
        <dbReference type="SAM" id="MobiDB-lite"/>
    </source>
</evidence>
<evidence type="ECO:0000256" key="7">
    <source>
        <dbReference type="ARBA" id="ARBA00023274"/>
    </source>
</evidence>
<comment type="function">
    <text evidence="1">Required for efficient biogenesis of the 60S ribosomal subunit.</text>
</comment>
<evidence type="ECO:0000256" key="5">
    <source>
        <dbReference type="ARBA" id="ARBA00022517"/>
    </source>
</evidence>
<evidence type="ECO:0000256" key="6">
    <source>
        <dbReference type="ARBA" id="ARBA00023242"/>
    </source>
</evidence>
<dbReference type="GO" id="GO:0000027">
    <property type="term" value="P:ribosomal large subunit assembly"/>
    <property type="evidence" value="ECO:0007669"/>
    <property type="project" value="TreeGrafter"/>
</dbReference>
<comment type="similarity">
    <text evidence="3">Belongs to the RSA3 family.</text>
</comment>
<dbReference type="PANTHER" id="PTHR28127:SF1">
    <property type="entry name" value="RIBOSOME ASSEMBLY PROTEIN 3"/>
    <property type="match status" value="1"/>
</dbReference>
<dbReference type="EMBL" id="JAVHJL010000002">
    <property type="protein sequence ID" value="KAK6509411.1"/>
    <property type="molecule type" value="Genomic_DNA"/>
</dbReference>
<feature type="compositionally biased region" description="Low complexity" evidence="8">
    <location>
        <begin position="37"/>
        <end position="52"/>
    </location>
</feature>
<feature type="domain" description="Ribosome-assembly protein 3 C-terminal" evidence="9">
    <location>
        <begin position="108"/>
        <end position="152"/>
    </location>
</feature>
<evidence type="ECO:0000313" key="10">
    <source>
        <dbReference type="EMBL" id="KAK6509411.1"/>
    </source>
</evidence>
<evidence type="ECO:0000256" key="2">
    <source>
        <dbReference type="ARBA" id="ARBA00004604"/>
    </source>
</evidence>
<proteinExistence type="inferred from homology"/>
<keyword evidence="6" id="KW-0539">Nucleus</keyword>
<dbReference type="GO" id="GO:0005730">
    <property type="term" value="C:nucleolus"/>
    <property type="evidence" value="ECO:0007669"/>
    <property type="project" value="UniProtKB-SubCell"/>
</dbReference>
<feature type="region of interest" description="Disordered" evidence="8">
    <location>
        <begin position="14"/>
        <end position="105"/>
    </location>
</feature>
<dbReference type="GO" id="GO:0030687">
    <property type="term" value="C:preribosome, large subunit precursor"/>
    <property type="evidence" value="ECO:0007669"/>
    <property type="project" value="TreeGrafter"/>
</dbReference>
<organism evidence="10 11">
    <name type="scientific">Arthrobotrys musiformis</name>
    <dbReference type="NCBI Taxonomy" id="47236"/>
    <lineage>
        <taxon>Eukaryota</taxon>
        <taxon>Fungi</taxon>
        <taxon>Dikarya</taxon>
        <taxon>Ascomycota</taxon>
        <taxon>Pezizomycotina</taxon>
        <taxon>Orbiliomycetes</taxon>
        <taxon>Orbiliales</taxon>
        <taxon>Orbiliaceae</taxon>
        <taxon>Arthrobotrys</taxon>
    </lineage>
</organism>
<evidence type="ECO:0000256" key="1">
    <source>
        <dbReference type="ARBA" id="ARBA00003035"/>
    </source>
</evidence>
<accession>A0AAV9WIQ5</accession>
<evidence type="ECO:0000256" key="3">
    <source>
        <dbReference type="ARBA" id="ARBA00006256"/>
    </source>
</evidence>